<feature type="transmembrane region" description="Helical" evidence="1">
    <location>
        <begin position="12"/>
        <end position="36"/>
    </location>
</feature>
<keyword evidence="1" id="KW-0812">Transmembrane</keyword>
<feature type="transmembrane region" description="Helical" evidence="1">
    <location>
        <begin position="90"/>
        <end position="110"/>
    </location>
</feature>
<keyword evidence="3" id="KW-1185">Reference proteome</keyword>
<dbReference type="Proteomes" id="UP000054558">
    <property type="component" value="Unassembled WGS sequence"/>
</dbReference>
<feature type="transmembrane region" description="Helical" evidence="1">
    <location>
        <begin position="125"/>
        <end position="147"/>
    </location>
</feature>
<protein>
    <submittedName>
        <fullName evidence="2">AWPM-19-like family protein</fullName>
    </submittedName>
</protein>
<accession>A0A1Y1IF24</accession>
<evidence type="ECO:0000313" key="3">
    <source>
        <dbReference type="Proteomes" id="UP000054558"/>
    </source>
</evidence>
<dbReference type="PANTHER" id="PTHR33294:SF5">
    <property type="entry name" value="AWPM-19-LIKE FAMILY PROTEIN"/>
    <property type="match status" value="1"/>
</dbReference>
<dbReference type="EMBL" id="DF237392">
    <property type="protein sequence ID" value="GAQ88602.1"/>
    <property type="molecule type" value="Genomic_DNA"/>
</dbReference>
<organism evidence="2 3">
    <name type="scientific">Klebsormidium nitens</name>
    <name type="common">Green alga</name>
    <name type="synonym">Ulothrix nitens</name>
    <dbReference type="NCBI Taxonomy" id="105231"/>
    <lineage>
        <taxon>Eukaryota</taxon>
        <taxon>Viridiplantae</taxon>
        <taxon>Streptophyta</taxon>
        <taxon>Klebsormidiophyceae</taxon>
        <taxon>Klebsormidiales</taxon>
        <taxon>Klebsormidiaceae</taxon>
        <taxon>Klebsormidium</taxon>
    </lineage>
</organism>
<keyword evidence="1" id="KW-0472">Membrane</keyword>
<name>A0A1Y1IF24_KLENI</name>
<dbReference type="PANTHER" id="PTHR33294">
    <property type="entry name" value="AWPM-19-LIKE FAMILY PROTEIN"/>
    <property type="match status" value="1"/>
</dbReference>
<keyword evidence="1" id="KW-1133">Transmembrane helix</keyword>
<proteinExistence type="predicted"/>
<sequence>MANRSDTGIICAVALLNGLLIATNVGMLSYVVNNILDHTPNLRLVKPNARPNAATQYLLIFTASAVLIGATSVFLGFITSARRNNSIRAAAFSLSLASIILYALSIGFGAKQTQLGGEGSVPKAIFALDVVLVVTGTLYAILLYMGLIHDGHAGLGTGTAPAGAPHYGGDYKV</sequence>
<dbReference type="InterPro" id="IPR008390">
    <property type="entry name" value="AWPM-19"/>
</dbReference>
<evidence type="ECO:0000256" key="1">
    <source>
        <dbReference type="SAM" id="Phobius"/>
    </source>
</evidence>
<gene>
    <name evidence="2" type="ORF">KFL_004430060</name>
</gene>
<dbReference type="Pfam" id="PF05512">
    <property type="entry name" value="AWPM-19"/>
    <property type="match status" value="1"/>
</dbReference>
<feature type="transmembrane region" description="Helical" evidence="1">
    <location>
        <begin position="56"/>
        <end position="78"/>
    </location>
</feature>
<evidence type="ECO:0000313" key="2">
    <source>
        <dbReference type="EMBL" id="GAQ88602.1"/>
    </source>
</evidence>
<dbReference type="AlphaFoldDB" id="A0A1Y1IF24"/>
<reference evidence="2 3" key="1">
    <citation type="journal article" date="2014" name="Nat. Commun.">
        <title>Klebsormidium flaccidum genome reveals primary factors for plant terrestrial adaptation.</title>
        <authorList>
            <person name="Hori K."/>
            <person name="Maruyama F."/>
            <person name="Fujisawa T."/>
            <person name="Togashi T."/>
            <person name="Yamamoto N."/>
            <person name="Seo M."/>
            <person name="Sato S."/>
            <person name="Yamada T."/>
            <person name="Mori H."/>
            <person name="Tajima N."/>
            <person name="Moriyama T."/>
            <person name="Ikeuchi M."/>
            <person name="Watanabe M."/>
            <person name="Wada H."/>
            <person name="Kobayashi K."/>
            <person name="Saito M."/>
            <person name="Masuda T."/>
            <person name="Sasaki-Sekimoto Y."/>
            <person name="Mashiguchi K."/>
            <person name="Awai K."/>
            <person name="Shimojima M."/>
            <person name="Masuda S."/>
            <person name="Iwai M."/>
            <person name="Nobusawa T."/>
            <person name="Narise T."/>
            <person name="Kondo S."/>
            <person name="Saito H."/>
            <person name="Sato R."/>
            <person name="Murakawa M."/>
            <person name="Ihara Y."/>
            <person name="Oshima-Yamada Y."/>
            <person name="Ohtaka K."/>
            <person name="Satoh M."/>
            <person name="Sonobe K."/>
            <person name="Ishii M."/>
            <person name="Ohtani R."/>
            <person name="Kanamori-Sato M."/>
            <person name="Honoki R."/>
            <person name="Miyazaki D."/>
            <person name="Mochizuki H."/>
            <person name="Umetsu J."/>
            <person name="Higashi K."/>
            <person name="Shibata D."/>
            <person name="Kamiya Y."/>
            <person name="Sato N."/>
            <person name="Nakamura Y."/>
            <person name="Tabata S."/>
            <person name="Ida S."/>
            <person name="Kurokawa K."/>
            <person name="Ohta H."/>
        </authorList>
    </citation>
    <scope>NUCLEOTIDE SEQUENCE [LARGE SCALE GENOMIC DNA]</scope>
    <source>
        <strain evidence="2 3">NIES-2285</strain>
    </source>
</reference>